<keyword evidence="3" id="KW-1185">Reference proteome</keyword>
<sequence length="213" mass="23516">DSARLPPGFKRVSYDADTQQYTFKDSDGQLYKGEPGAEYGVLTPMSGSLSVEQTRPSAYATSHSRSQSLPYPPGGPPKTFQDILPPELITTSSLSQQHHNHSKIGGSNGKAREQLMNAVRKSTLPKMQNVVHNLRRSMTTMKKSSRPPIPSVHRRQGFETLNDDEIDDQESLIHHSSLRSGDLKRSDTSTTVDSDSRSNIKAEGLTNDGHERS</sequence>
<feature type="compositionally biased region" description="Acidic residues" evidence="1">
    <location>
        <begin position="161"/>
        <end position="170"/>
    </location>
</feature>
<reference evidence="2 3" key="1">
    <citation type="journal article" date="2018" name="Evol. Lett.">
        <title>Horizontal gene cluster transfer increased hallucinogenic mushroom diversity.</title>
        <authorList>
            <person name="Reynolds H.T."/>
            <person name="Vijayakumar V."/>
            <person name="Gluck-Thaler E."/>
            <person name="Korotkin H.B."/>
            <person name="Matheny P.B."/>
            <person name="Slot J.C."/>
        </authorList>
    </citation>
    <scope>NUCLEOTIDE SEQUENCE [LARGE SCALE GENOMIC DNA]</scope>
    <source>
        <strain evidence="2 3">2629</strain>
    </source>
</reference>
<evidence type="ECO:0000256" key="1">
    <source>
        <dbReference type="SAM" id="MobiDB-lite"/>
    </source>
</evidence>
<feature type="region of interest" description="Disordered" evidence="1">
    <location>
        <begin position="46"/>
        <end position="74"/>
    </location>
</feature>
<proteinExistence type="predicted"/>
<gene>
    <name evidence="2" type="ORF">CVT24_006653</name>
</gene>
<evidence type="ECO:0000313" key="2">
    <source>
        <dbReference type="EMBL" id="PPR05931.1"/>
    </source>
</evidence>
<dbReference type="OrthoDB" id="2107166at2759"/>
<feature type="region of interest" description="Disordered" evidence="1">
    <location>
        <begin position="137"/>
        <end position="213"/>
    </location>
</feature>
<accession>A0A409YSE1</accession>
<comment type="caution">
    <text evidence="2">The sequence shown here is derived from an EMBL/GenBank/DDBJ whole genome shotgun (WGS) entry which is preliminary data.</text>
</comment>
<protein>
    <submittedName>
        <fullName evidence="2">Uncharacterized protein</fullName>
    </submittedName>
</protein>
<organism evidence="2 3">
    <name type="scientific">Panaeolus cyanescens</name>
    <dbReference type="NCBI Taxonomy" id="181874"/>
    <lineage>
        <taxon>Eukaryota</taxon>
        <taxon>Fungi</taxon>
        <taxon>Dikarya</taxon>
        <taxon>Basidiomycota</taxon>
        <taxon>Agaricomycotina</taxon>
        <taxon>Agaricomycetes</taxon>
        <taxon>Agaricomycetidae</taxon>
        <taxon>Agaricales</taxon>
        <taxon>Agaricineae</taxon>
        <taxon>Galeropsidaceae</taxon>
        <taxon>Panaeolus</taxon>
    </lineage>
</organism>
<feature type="non-terminal residue" evidence="2">
    <location>
        <position position="1"/>
    </location>
</feature>
<dbReference type="EMBL" id="NHTK01000731">
    <property type="protein sequence ID" value="PPR05931.1"/>
    <property type="molecule type" value="Genomic_DNA"/>
</dbReference>
<evidence type="ECO:0000313" key="3">
    <source>
        <dbReference type="Proteomes" id="UP000284842"/>
    </source>
</evidence>
<feature type="compositionally biased region" description="Polar residues" evidence="1">
    <location>
        <begin position="46"/>
        <end position="69"/>
    </location>
</feature>
<name>A0A409YSE1_9AGAR</name>
<dbReference type="STRING" id="181874.A0A409YSE1"/>
<dbReference type="Proteomes" id="UP000284842">
    <property type="component" value="Unassembled WGS sequence"/>
</dbReference>
<dbReference type="InParanoid" id="A0A409YSE1"/>
<dbReference type="AlphaFoldDB" id="A0A409YSE1"/>